<reference evidence="8" key="3">
    <citation type="journal article" date="2023" name="Int. J. Syst. Evol. Microbiol.">
        <title>Sellimonas catena sp. nov., isolated from human faeces.</title>
        <authorList>
            <person name="Hisatomi A."/>
            <person name="Ohkuma M."/>
            <person name="Sakamoto M."/>
        </authorList>
    </citation>
    <scope>NUCLEOTIDE SEQUENCE</scope>
    <source>
        <strain evidence="8">18CBH55</strain>
    </source>
</reference>
<keyword evidence="4" id="KW-0680">Restriction system</keyword>
<comment type="similarity">
    <text evidence="5 6">Belongs to the class I-like SAM-binding methyltransferase superfamily. C5-methyltransferase family.</text>
</comment>
<evidence type="ECO:0000313" key="8">
    <source>
        <dbReference type="EMBL" id="GLG88917.1"/>
    </source>
</evidence>
<dbReference type="PANTHER" id="PTHR10629:SF52">
    <property type="entry name" value="DNA (CYTOSINE-5)-METHYLTRANSFERASE 1"/>
    <property type="match status" value="1"/>
</dbReference>
<proteinExistence type="inferred from homology"/>
<keyword evidence="2 5" id="KW-0808">Transferase</keyword>
<dbReference type="InterPro" id="IPR001525">
    <property type="entry name" value="C5_MeTfrase"/>
</dbReference>
<dbReference type="Proteomes" id="UP001145094">
    <property type="component" value="Unassembled WGS sequence"/>
</dbReference>
<dbReference type="AlphaFoldDB" id="A0A9W6CCR4"/>
<protein>
    <recommendedName>
        <fullName evidence="7">Cytosine-specific methyltransferase</fullName>
        <ecNumber evidence="7">2.1.1.37</ecNumber>
    </recommendedName>
</protein>
<evidence type="ECO:0000256" key="3">
    <source>
        <dbReference type="ARBA" id="ARBA00022691"/>
    </source>
</evidence>
<dbReference type="PROSITE" id="PS00094">
    <property type="entry name" value="C5_MTASE_1"/>
    <property type="match status" value="1"/>
</dbReference>
<evidence type="ECO:0000256" key="6">
    <source>
        <dbReference type="RuleBase" id="RU000416"/>
    </source>
</evidence>
<dbReference type="PROSITE" id="PS51679">
    <property type="entry name" value="SAM_MT_C5"/>
    <property type="match status" value="1"/>
</dbReference>
<dbReference type="NCBIfam" id="TIGR00675">
    <property type="entry name" value="dcm"/>
    <property type="match status" value="1"/>
</dbReference>
<dbReference type="EMBL" id="BSCH01000002">
    <property type="protein sequence ID" value="GLG88917.1"/>
    <property type="molecule type" value="Genomic_DNA"/>
</dbReference>
<dbReference type="GO" id="GO:0032259">
    <property type="term" value="P:methylation"/>
    <property type="evidence" value="ECO:0007669"/>
    <property type="project" value="UniProtKB-KW"/>
</dbReference>
<keyword evidence="1 5" id="KW-0489">Methyltransferase</keyword>
<dbReference type="InterPro" id="IPR018117">
    <property type="entry name" value="C5_DNA_meth_AS"/>
</dbReference>
<dbReference type="Pfam" id="PF00145">
    <property type="entry name" value="DNA_methylase"/>
    <property type="match status" value="1"/>
</dbReference>
<feature type="active site" evidence="5">
    <location>
        <position position="76"/>
    </location>
</feature>
<evidence type="ECO:0000256" key="1">
    <source>
        <dbReference type="ARBA" id="ARBA00022603"/>
    </source>
</evidence>
<dbReference type="Gene3D" id="3.40.50.150">
    <property type="entry name" value="Vaccinia Virus protein VP39"/>
    <property type="match status" value="1"/>
</dbReference>
<evidence type="ECO:0000256" key="7">
    <source>
        <dbReference type="RuleBase" id="RU000417"/>
    </source>
</evidence>
<reference evidence="8" key="2">
    <citation type="submission" date="2022-11" db="EMBL/GenBank/DDBJ databases">
        <title>Draft genome sequence of Sellimonas catena strain 18CBH55.</title>
        <authorList>
            <person name="Atsushi H."/>
            <person name="Moriya O."/>
            <person name="Mitsuo S."/>
        </authorList>
    </citation>
    <scope>NUCLEOTIDE SEQUENCE</scope>
    <source>
        <strain evidence="8">18CBH55</strain>
    </source>
</reference>
<dbReference type="RefSeq" id="WP_281844401.1">
    <property type="nucleotide sequence ID" value="NZ_BSCH01000002.1"/>
</dbReference>
<evidence type="ECO:0000256" key="5">
    <source>
        <dbReference type="PROSITE-ProRule" id="PRU01016"/>
    </source>
</evidence>
<dbReference type="InterPro" id="IPR050390">
    <property type="entry name" value="C5-Methyltransferase"/>
</dbReference>
<reference evidence="8" key="1">
    <citation type="submission" date="2022-11" db="EMBL/GenBank/DDBJ databases">
        <title>Draft genome sequence of Sellimonas catena strain 18CBH55.</title>
        <authorList>
            <person name="Hisatomi A."/>
            <person name="Ohkuma M."/>
            <person name="Sakamoto M."/>
        </authorList>
    </citation>
    <scope>NUCLEOTIDE SEQUENCE</scope>
    <source>
        <strain evidence="8">18CBH55</strain>
    </source>
</reference>
<name>A0A9W6CCR4_9FIRM</name>
<dbReference type="GO" id="GO:0003886">
    <property type="term" value="F:DNA (cytosine-5-)-methyltransferase activity"/>
    <property type="evidence" value="ECO:0007669"/>
    <property type="project" value="UniProtKB-EC"/>
</dbReference>
<dbReference type="PANTHER" id="PTHR10629">
    <property type="entry name" value="CYTOSINE-SPECIFIC METHYLTRANSFERASE"/>
    <property type="match status" value="1"/>
</dbReference>
<evidence type="ECO:0000256" key="4">
    <source>
        <dbReference type="ARBA" id="ARBA00022747"/>
    </source>
</evidence>
<dbReference type="EC" id="2.1.1.37" evidence="7"/>
<evidence type="ECO:0000313" key="9">
    <source>
        <dbReference type="Proteomes" id="UP001145094"/>
    </source>
</evidence>
<evidence type="ECO:0000256" key="2">
    <source>
        <dbReference type="ARBA" id="ARBA00022679"/>
    </source>
</evidence>
<dbReference type="Gene3D" id="3.90.120.10">
    <property type="entry name" value="DNA Methylase, subunit A, domain 2"/>
    <property type="match status" value="1"/>
</dbReference>
<gene>
    <name evidence="8" type="ORF">Selli2_03430</name>
</gene>
<accession>A0A9W6CCR4</accession>
<dbReference type="GO" id="GO:0009307">
    <property type="term" value="P:DNA restriction-modification system"/>
    <property type="evidence" value="ECO:0007669"/>
    <property type="project" value="UniProtKB-KW"/>
</dbReference>
<organism evidence="8 9">
    <name type="scientific">Sellimonas catena</name>
    <dbReference type="NCBI Taxonomy" id="2994035"/>
    <lineage>
        <taxon>Bacteria</taxon>
        <taxon>Bacillati</taxon>
        <taxon>Bacillota</taxon>
        <taxon>Clostridia</taxon>
        <taxon>Lachnospirales</taxon>
        <taxon>Lachnospiraceae</taxon>
        <taxon>Sellimonas</taxon>
    </lineage>
</organism>
<sequence>MEQNKLTLGSLFDGSGGFPLGGQLCGITPVWASEIEPFPIRVTTKRLPFMKHYGDVSRMDGGKIEPVDIITFGSPCQDMSIAGRREGLDGSRSSLFYEAVRIVKEMRCATDGKYPRYIVWENVPGAFSSNKGADFQSVLEEICSVKGYEIHTPRPERWPNAGEIMADGFSLAWRVFDAQYWGVPQRRKRIYLVADFAGGSAGKILFESEGVSGYTPQGFRPWQETAGASEEGAGASGCVCLNDQGGSRMDVTEDVAATLRAENHGHPPCVMGAAGFCTEHSAKARGIGYEEETSPTLRAGTVVNAELPYIGFNETSPTLRAGTVPMAVYENHSQDTRYTGPLETAPTVNATYGMGGNNQPFVVETPKTLKIRSGREGGGKGALIQENKSATLGCNNDQTVFVPKVYGICSKQSHAMLSDNPHSGFYEADTSRCLDRSGGNPTCNQGGMAVVAVQGSMIGRADKNGPQGSGVNEDVSFTLDAADRHAVAYCMTTGTYPQMLKEQSPPLMARDYKDPPVLNETEPEYIVRRLTPTECARLQGFPDWWCAGLGTNEPSEGEIEFWTEVFETHRLVLGTSSRPKTRNQIVKWLKDSHSDSAEYKMWGNGVALPNVYFVLSGIVYYAQLPEG</sequence>
<dbReference type="PRINTS" id="PR00105">
    <property type="entry name" value="C5METTRFRASE"/>
</dbReference>
<dbReference type="SUPFAM" id="SSF53335">
    <property type="entry name" value="S-adenosyl-L-methionine-dependent methyltransferases"/>
    <property type="match status" value="1"/>
</dbReference>
<comment type="caution">
    <text evidence="8">The sequence shown here is derived from an EMBL/GenBank/DDBJ whole genome shotgun (WGS) entry which is preliminary data.</text>
</comment>
<keyword evidence="3 5" id="KW-0949">S-adenosyl-L-methionine</keyword>
<dbReference type="InterPro" id="IPR029063">
    <property type="entry name" value="SAM-dependent_MTases_sf"/>
</dbReference>
<comment type="catalytic activity">
    <reaction evidence="7">
        <text>a 2'-deoxycytidine in DNA + S-adenosyl-L-methionine = a 5-methyl-2'-deoxycytidine in DNA + S-adenosyl-L-homocysteine + H(+)</text>
        <dbReference type="Rhea" id="RHEA:13681"/>
        <dbReference type="Rhea" id="RHEA-COMP:11369"/>
        <dbReference type="Rhea" id="RHEA-COMP:11370"/>
        <dbReference type="ChEBI" id="CHEBI:15378"/>
        <dbReference type="ChEBI" id="CHEBI:57856"/>
        <dbReference type="ChEBI" id="CHEBI:59789"/>
        <dbReference type="ChEBI" id="CHEBI:85452"/>
        <dbReference type="ChEBI" id="CHEBI:85454"/>
        <dbReference type="EC" id="2.1.1.37"/>
    </reaction>
</comment>